<keyword evidence="7" id="KW-1185">Reference proteome</keyword>
<dbReference type="Gene3D" id="2.40.170.20">
    <property type="entry name" value="TonB-dependent receptor, beta-barrel domain"/>
    <property type="match status" value="1"/>
</dbReference>
<dbReference type="InterPro" id="IPR036942">
    <property type="entry name" value="Beta-barrel_TonB_sf"/>
</dbReference>
<evidence type="ECO:0000256" key="3">
    <source>
        <dbReference type="ARBA" id="ARBA00023237"/>
    </source>
</evidence>
<accession>A0A9W6EUF9</accession>
<dbReference type="InterPro" id="IPR012910">
    <property type="entry name" value="Plug_dom"/>
</dbReference>
<protein>
    <submittedName>
        <fullName evidence="6">TonB-dependent receptor</fullName>
    </submittedName>
</protein>
<dbReference type="AlphaFoldDB" id="A0A9W6EUF9"/>
<evidence type="ECO:0000256" key="4">
    <source>
        <dbReference type="SAM" id="SignalP"/>
    </source>
</evidence>
<dbReference type="Pfam" id="PF13715">
    <property type="entry name" value="CarbopepD_reg_2"/>
    <property type="match status" value="1"/>
</dbReference>
<sequence>MKLLFTLLIVLFSFITGLLHAQTTVSGVVLDSKKNPIPGANIYLDGTYDGTTSTMDGTFSFTTEETGTQKLLVSYIAFVTYEYVAEVSQMNKLTIILKEEINTLTGVTLTAGTFEAGDNAKVTALKPLDIVTTAGAVGDVVGALQTLPGTSTVSEDGRLFVRGGEADETQIFIDGVRVFTPYNASPNNSPTRGRYSPFLFNGTTFSTGGYSAEYGEALSSVLLLSTINEPDQERTDISIMSLGAGLGNTQIFGKNSVSVNLGYMNLRPYLELFPDRNEWDKPYQIGSGEAVYRHKFTNGLLKFYSAFDYTNFAVKQRDINYENRTSFELTNQNFYNNISYKGSLKNDWILSTGAGLSYSKNKYDIYTDMAEGIDQQNISYHLKVDLKKRFNKHLKLNTGVEYFSSNYDQDYENDNNIAYATKVTKELPVTFAETDIFFTNNLALKAGIRGSYDSVSDRFLLAPRTSLAYKTGTNSQVSLAYGDFYQTVSDNYLQYAGSLKPQRAQHYIANYQYVKGGQIFRSELYYKNYADLVKYSGDEAAFNSTYNNNGYGYASGLDIFWRDEKTFKNMDYWVSYSYMDTKRDYRNYEAEVMPSFAADHNFSLVTKYWIESLKSQFGFTYSFTSGRPYDDPNSNQFMAGKTKSYNNLGLNWSYLIDQQKILFISFTNPLGFKNVSGYQYADAPNSNGIYERMTVRPNADSFVFIGFFWTISNDKKTNQLDNL</sequence>
<evidence type="ECO:0000256" key="1">
    <source>
        <dbReference type="ARBA" id="ARBA00004442"/>
    </source>
</evidence>
<evidence type="ECO:0000256" key="2">
    <source>
        <dbReference type="ARBA" id="ARBA00023136"/>
    </source>
</evidence>
<dbReference type="GO" id="GO:0009279">
    <property type="term" value="C:cell outer membrane"/>
    <property type="evidence" value="ECO:0007669"/>
    <property type="project" value="UniProtKB-SubCell"/>
</dbReference>
<gene>
    <name evidence="6" type="ORF">NBRC110019_07200</name>
</gene>
<evidence type="ECO:0000313" key="7">
    <source>
        <dbReference type="Proteomes" id="UP001143545"/>
    </source>
</evidence>
<dbReference type="RefSeq" id="WP_281752474.1">
    <property type="nucleotide sequence ID" value="NZ_BRVP01000004.1"/>
</dbReference>
<feature type="domain" description="TonB-dependent receptor plug" evidence="5">
    <location>
        <begin position="136"/>
        <end position="216"/>
    </location>
</feature>
<dbReference type="EMBL" id="BRVP01000004">
    <property type="protein sequence ID" value="GLB51681.1"/>
    <property type="molecule type" value="Genomic_DNA"/>
</dbReference>
<comment type="caution">
    <text evidence="6">The sequence shown here is derived from an EMBL/GenBank/DDBJ whole genome shotgun (WGS) entry which is preliminary data.</text>
</comment>
<dbReference type="SUPFAM" id="SSF56935">
    <property type="entry name" value="Porins"/>
    <property type="match status" value="1"/>
</dbReference>
<dbReference type="SUPFAM" id="SSF49464">
    <property type="entry name" value="Carboxypeptidase regulatory domain-like"/>
    <property type="match status" value="1"/>
</dbReference>
<name>A0A9W6EUF9_9FLAO</name>
<dbReference type="Pfam" id="PF07715">
    <property type="entry name" value="Plug"/>
    <property type="match status" value="1"/>
</dbReference>
<keyword evidence="6" id="KW-0675">Receptor</keyword>
<keyword evidence="2" id="KW-0472">Membrane</keyword>
<keyword evidence="3" id="KW-0998">Cell outer membrane</keyword>
<proteinExistence type="predicted"/>
<feature type="signal peptide" evidence="4">
    <location>
        <begin position="1"/>
        <end position="21"/>
    </location>
</feature>
<evidence type="ECO:0000259" key="5">
    <source>
        <dbReference type="Pfam" id="PF07715"/>
    </source>
</evidence>
<dbReference type="Gene3D" id="2.170.130.10">
    <property type="entry name" value="TonB-dependent receptor, plug domain"/>
    <property type="match status" value="1"/>
</dbReference>
<feature type="chain" id="PRO_5040953158" evidence="4">
    <location>
        <begin position="22"/>
        <end position="723"/>
    </location>
</feature>
<organism evidence="6 7">
    <name type="scientific">Neptunitalea chrysea</name>
    <dbReference type="NCBI Taxonomy" id="1647581"/>
    <lineage>
        <taxon>Bacteria</taxon>
        <taxon>Pseudomonadati</taxon>
        <taxon>Bacteroidota</taxon>
        <taxon>Flavobacteriia</taxon>
        <taxon>Flavobacteriales</taxon>
        <taxon>Flavobacteriaceae</taxon>
        <taxon>Neptunitalea</taxon>
    </lineage>
</organism>
<dbReference type="InterPro" id="IPR037066">
    <property type="entry name" value="Plug_dom_sf"/>
</dbReference>
<reference evidence="6" key="1">
    <citation type="submission" date="2022-07" db="EMBL/GenBank/DDBJ databases">
        <title>Taxonomy of Novel Oxalotrophic and Methylotrophic Bacteria.</title>
        <authorList>
            <person name="Sahin N."/>
            <person name="Tani A."/>
        </authorList>
    </citation>
    <scope>NUCLEOTIDE SEQUENCE</scope>
    <source>
        <strain evidence="6">AM327</strain>
    </source>
</reference>
<dbReference type="Gene3D" id="2.60.40.1120">
    <property type="entry name" value="Carboxypeptidase-like, regulatory domain"/>
    <property type="match status" value="1"/>
</dbReference>
<dbReference type="Proteomes" id="UP001143545">
    <property type="component" value="Unassembled WGS sequence"/>
</dbReference>
<keyword evidence="4" id="KW-0732">Signal</keyword>
<evidence type="ECO:0000313" key="6">
    <source>
        <dbReference type="EMBL" id="GLB51681.1"/>
    </source>
</evidence>
<dbReference type="InterPro" id="IPR008969">
    <property type="entry name" value="CarboxyPept-like_regulatory"/>
</dbReference>
<comment type="subcellular location">
    <subcellularLocation>
        <location evidence="1">Cell outer membrane</location>
    </subcellularLocation>
</comment>